<evidence type="ECO:0000313" key="2">
    <source>
        <dbReference type="EMBL" id="BCK85416.1"/>
    </source>
</evidence>
<proteinExistence type="predicted"/>
<dbReference type="InterPro" id="IPR010982">
    <property type="entry name" value="Lambda_DNA-bd_dom_sf"/>
</dbReference>
<reference evidence="2" key="1">
    <citation type="submission" date="2020-09" db="EMBL/GenBank/DDBJ databases">
        <title>New species isolated from human feces.</title>
        <authorList>
            <person name="Kitahara M."/>
            <person name="Shigeno Y."/>
            <person name="Shime M."/>
            <person name="Matsumoto Y."/>
            <person name="Nakamura S."/>
            <person name="Motooka D."/>
            <person name="Fukuoka S."/>
            <person name="Nishikawa H."/>
            <person name="Benno Y."/>
        </authorList>
    </citation>
    <scope>NUCLEOTIDE SEQUENCE</scope>
    <source>
        <strain evidence="2">MM59</strain>
    </source>
</reference>
<evidence type="ECO:0000313" key="3">
    <source>
        <dbReference type="Proteomes" id="UP000679848"/>
    </source>
</evidence>
<sequence length="65" mass="7524">MLRLKKALDARGISQKSCAELLGITEKSLYNKMSCRSEFTYSEVRRLKAFLPEYNLDYLLEDDAS</sequence>
<keyword evidence="3" id="KW-1185">Reference proteome</keyword>
<dbReference type="Proteomes" id="UP000679848">
    <property type="component" value="Chromosome"/>
</dbReference>
<accession>A0A810QHW0</accession>
<dbReference type="RefSeq" id="WP_213543538.1">
    <property type="nucleotide sequence ID" value="NZ_AP023420.1"/>
</dbReference>
<evidence type="ECO:0000259" key="1">
    <source>
        <dbReference type="Pfam" id="PF02954"/>
    </source>
</evidence>
<gene>
    <name evidence="2" type="ORF">MM59RIKEN_27350</name>
</gene>
<dbReference type="InterPro" id="IPR002197">
    <property type="entry name" value="HTH_Fis"/>
</dbReference>
<dbReference type="GO" id="GO:0043565">
    <property type="term" value="F:sequence-specific DNA binding"/>
    <property type="evidence" value="ECO:0007669"/>
    <property type="project" value="InterPro"/>
</dbReference>
<dbReference type="SUPFAM" id="SSF47413">
    <property type="entry name" value="lambda repressor-like DNA-binding domains"/>
    <property type="match status" value="1"/>
</dbReference>
<name>A0A810QHW0_9FIRM</name>
<dbReference type="Gene3D" id="1.10.260.40">
    <property type="entry name" value="lambda repressor-like DNA-binding domains"/>
    <property type="match status" value="1"/>
</dbReference>
<organism evidence="2 3">
    <name type="scientific">Pusillibacter faecalis</name>
    <dbReference type="NCBI Taxonomy" id="2714358"/>
    <lineage>
        <taxon>Bacteria</taxon>
        <taxon>Bacillati</taxon>
        <taxon>Bacillota</taxon>
        <taxon>Clostridia</taxon>
        <taxon>Eubacteriales</taxon>
        <taxon>Oscillospiraceae</taxon>
        <taxon>Pusillibacter</taxon>
    </lineage>
</organism>
<feature type="domain" description="DNA binding HTH" evidence="1">
    <location>
        <begin position="4"/>
        <end position="33"/>
    </location>
</feature>
<dbReference type="Pfam" id="PF02954">
    <property type="entry name" value="HTH_8"/>
    <property type="match status" value="1"/>
</dbReference>
<dbReference type="KEGG" id="pfaa:MM59RIKEN_27350"/>
<dbReference type="AlphaFoldDB" id="A0A810QHW0"/>
<dbReference type="EMBL" id="AP023420">
    <property type="protein sequence ID" value="BCK85416.1"/>
    <property type="molecule type" value="Genomic_DNA"/>
</dbReference>
<protein>
    <recommendedName>
        <fullName evidence="1">DNA binding HTH domain-containing protein</fullName>
    </recommendedName>
</protein>